<organism evidence="4 5">
    <name type="scientific">Cyphellophora europaea (strain CBS 101466)</name>
    <name type="common">Phialophora europaea</name>
    <dbReference type="NCBI Taxonomy" id="1220924"/>
    <lineage>
        <taxon>Eukaryota</taxon>
        <taxon>Fungi</taxon>
        <taxon>Dikarya</taxon>
        <taxon>Ascomycota</taxon>
        <taxon>Pezizomycotina</taxon>
        <taxon>Eurotiomycetes</taxon>
        <taxon>Chaetothyriomycetidae</taxon>
        <taxon>Chaetothyriales</taxon>
        <taxon>Cyphellophoraceae</taxon>
        <taxon>Cyphellophora</taxon>
    </lineage>
</organism>
<evidence type="ECO:0000313" key="4">
    <source>
        <dbReference type="EMBL" id="ETN44112.1"/>
    </source>
</evidence>
<keyword evidence="2" id="KW-0413">Isomerase</keyword>
<dbReference type="InParanoid" id="W2S5Z0"/>
<evidence type="ECO:0000313" key="5">
    <source>
        <dbReference type="Proteomes" id="UP000030752"/>
    </source>
</evidence>
<evidence type="ECO:0000256" key="2">
    <source>
        <dbReference type="ARBA" id="ARBA00023235"/>
    </source>
</evidence>
<dbReference type="SUPFAM" id="SSF54506">
    <property type="entry name" value="Diaminopimelate epimerase-like"/>
    <property type="match status" value="2"/>
</dbReference>
<dbReference type="eggNOG" id="ENOG502RXKW">
    <property type="taxonomic scope" value="Eukaryota"/>
</dbReference>
<dbReference type="PANTHER" id="PTHR43709:SF2">
    <property type="entry name" value="DUF453 DOMAIN PROTEIN (AFU_ORTHOLOGUE AFUA_6G00360)"/>
    <property type="match status" value="1"/>
</dbReference>
<evidence type="ECO:0008006" key="6">
    <source>
        <dbReference type="Google" id="ProtNLM"/>
    </source>
</evidence>
<dbReference type="Gene3D" id="3.10.310.10">
    <property type="entry name" value="Diaminopimelate Epimerase, Chain A, domain 1"/>
    <property type="match status" value="2"/>
</dbReference>
<dbReference type="GO" id="GO:0016853">
    <property type="term" value="F:isomerase activity"/>
    <property type="evidence" value="ECO:0007669"/>
    <property type="project" value="UniProtKB-KW"/>
</dbReference>
<dbReference type="InterPro" id="IPR007400">
    <property type="entry name" value="PrpF-like"/>
</dbReference>
<dbReference type="EMBL" id="KI635846">
    <property type="protein sequence ID" value="ETN44112.1"/>
    <property type="molecule type" value="Genomic_DNA"/>
</dbReference>
<evidence type="ECO:0000256" key="3">
    <source>
        <dbReference type="SAM" id="MobiDB-lite"/>
    </source>
</evidence>
<dbReference type="RefSeq" id="XP_008713554.1">
    <property type="nucleotide sequence ID" value="XM_008715332.1"/>
</dbReference>
<dbReference type="PANTHER" id="PTHR43709">
    <property type="entry name" value="ACONITATE ISOMERASE-RELATED"/>
    <property type="match status" value="1"/>
</dbReference>
<evidence type="ECO:0000256" key="1">
    <source>
        <dbReference type="ARBA" id="ARBA00007673"/>
    </source>
</evidence>
<dbReference type="VEuPathDB" id="FungiDB:HMPREF1541_10662"/>
<dbReference type="OrthoDB" id="10267539at2759"/>
<keyword evidence="5" id="KW-1185">Reference proteome</keyword>
<reference evidence="4 5" key="1">
    <citation type="submission" date="2013-03" db="EMBL/GenBank/DDBJ databases">
        <title>The Genome Sequence of Phialophora europaea CBS 101466.</title>
        <authorList>
            <consortium name="The Broad Institute Genomics Platform"/>
            <person name="Cuomo C."/>
            <person name="de Hoog S."/>
            <person name="Gorbushina A."/>
            <person name="Walker B."/>
            <person name="Young S.K."/>
            <person name="Zeng Q."/>
            <person name="Gargeya S."/>
            <person name="Fitzgerald M."/>
            <person name="Haas B."/>
            <person name="Abouelleil A."/>
            <person name="Allen A.W."/>
            <person name="Alvarado L."/>
            <person name="Arachchi H.M."/>
            <person name="Berlin A.M."/>
            <person name="Chapman S.B."/>
            <person name="Gainer-Dewar J."/>
            <person name="Goldberg J."/>
            <person name="Griggs A."/>
            <person name="Gujja S."/>
            <person name="Hansen M."/>
            <person name="Howarth C."/>
            <person name="Imamovic A."/>
            <person name="Ireland A."/>
            <person name="Larimer J."/>
            <person name="McCowan C."/>
            <person name="Murphy C."/>
            <person name="Pearson M."/>
            <person name="Poon T.W."/>
            <person name="Priest M."/>
            <person name="Roberts A."/>
            <person name="Saif S."/>
            <person name="Shea T."/>
            <person name="Sisk P."/>
            <person name="Sykes S."/>
            <person name="Wortman J."/>
            <person name="Nusbaum C."/>
            <person name="Birren B."/>
        </authorList>
    </citation>
    <scope>NUCLEOTIDE SEQUENCE [LARGE SCALE GENOMIC DNA]</scope>
    <source>
        <strain evidence="4 5">CBS 101466</strain>
    </source>
</reference>
<comment type="similarity">
    <text evidence="1">Belongs to the PrpF family.</text>
</comment>
<proteinExistence type="inferred from homology"/>
<dbReference type="Proteomes" id="UP000030752">
    <property type="component" value="Unassembled WGS sequence"/>
</dbReference>
<protein>
    <recommendedName>
        <fullName evidence="6">AcnD-accessory protein PrpF</fullName>
    </recommendedName>
</protein>
<accession>W2S5Z0</accession>
<dbReference type="AlphaFoldDB" id="W2S5Z0"/>
<sequence>MQDHLASLLGSPDPYGRQLDGLGGGISSLSKADLMDGPFADIQYTFFQVGVTDGLLDMSGNCGNLTSAVGPAAIDAGLLDAHLEDPRTRVTFRLLNLNTNQVIQSTFSVSRPESQPGAPWRFEPRGNFTMPGVAGTGSEITLRWLSPGGSKTTAALPTGRPLDQVEVEGQNYNVSLVDVSNPGIFISGADLGWDPARNPDELDAQPNLMEKLEVIRRKGAAMMGLDPDKPSIPKIVLVYRPRSAETHIDCQALSMGKAHKAVPGTLALNLGAACQMPGSVPNQLARASTTNKISIGHPTGFAEVGAKVTNGQEVEYVEISRTARCLMEGVALAAPSNYQCTPIPQGQMAE</sequence>
<dbReference type="STRING" id="1220924.W2S5Z0"/>
<dbReference type="HOGENOM" id="CLU_026443_0_0_1"/>
<dbReference type="Pfam" id="PF04303">
    <property type="entry name" value="PrpF"/>
    <property type="match status" value="1"/>
</dbReference>
<dbReference type="GeneID" id="19978001"/>
<gene>
    <name evidence="4" type="ORF">HMPREF1541_10662</name>
</gene>
<feature type="region of interest" description="Disordered" evidence="3">
    <location>
        <begin position="107"/>
        <end position="126"/>
    </location>
</feature>
<name>W2S5Z0_CYPE1</name>